<dbReference type="RefSeq" id="WP_185040847.1">
    <property type="nucleotide sequence ID" value="NZ_BAABFG010000005.1"/>
</dbReference>
<evidence type="ECO:0000313" key="2">
    <source>
        <dbReference type="EMBL" id="MBB4740360.1"/>
    </source>
</evidence>
<dbReference type="SUPFAM" id="SSF49899">
    <property type="entry name" value="Concanavalin A-like lectins/glucanases"/>
    <property type="match status" value="1"/>
</dbReference>
<evidence type="ECO:0000259" key="1">
    <source>
        <dbReference type="PROSITE" id="PS51172"/>
    </source>
</evidence>
<dbReference type="GO" id="GO:0005975">
    <property type="term" value="P:carbohydrate metabolic process"/>
    <property type="evidence" value="ECO:0007669"/>
    <property type="project" value="InterPro"/>
</dbReference>
<name>A0A7W7GXX1_9ACTN</name>
<feature type="domain" description="CBM3" evidence="1">
    <location>
        <begin position="42"/>
        <end position="195"/>
    </location>
</feature>
<reference evidence="2 3" key="1">
    <citation type="submission" date="2020-08" db="EMBL/GenBank/DDBJ databases">
        <title>Sequencing the genomes of 1000 actinobacteria strains.</title>
        <authorList>
            <person name="Klenk H.-P."/>
        </authorList>
    </citation>
    <scope>NUCLEOTIDE SEQUENCE [LARGE SCALE GENOMIC DNA]</scope>
    <source>
        <strain evidence="2 3">DSM 45809</strain>
    </source>
</reference>
<dbReference type="GO" id="GO:0030248">
    <property type="term" value="F:cellulose binding"/>
    <property type="evidence" value="ECO:0007669"/>
    <property type="project" value="InterPro"/>
</dbReference>
<gene>
    <name evidence="2" type="ORF">BJY16_003819</name>
</gene>
<dbReference type="Proteomes" id="UP000546162">
    <property type="component" value="Unassembled WGS sequence"/>
</dbReference>
<sequence length="473" mass="50969">MREIVVQSTRPSLSRKAKVLLAVFATAVSAGVAGCSDSDDKPATPELTVRYRNNTPVEAPAAQPWLEVINTSDHAVSLADATVRYYFAADPAASYGTGCEAADKLGCSVVATTINALAGQAAGADHYVQLSFTTGAPALQAGESTGRIALQLYRTDHQQLNQATDHSFAAQPTWTKSTKVTAYLRGGLVWGEEPAGSAQAPVSGPPVAAAPPGIVFDNFHYVAPEDPAFYKHGWLVRTSKGSPGIPDTWSKAGVSFPGDPTAQGGQVLQLQAKTDGTKQGTTQAQVQTVEDKFLTGTFAARIFFSNAPASGRDGDHINQSFYTISTNDGAGAKYSELDNEYMPNGGWGNRGPLLDTTSFYAPDWRKETTRRHRINLQGWHTMVITASDGVVTYYADKRKLFSAKGKFFPSKAMHVSFNTWFIDLPFAGERTWNMKVNWFYCNTQKAMSAAAVQKAVDGYYASGQNFIDTVPKL</sequence>
<dbReference type="Gene3D" id="2.60.120.200">
    <property type="match status" value="1"/>
</dbReference>
<dbReference type="AlphaFoldDB" id="A0A7W7GXX1"/>
<keyword evidence="3" id="KW-1185">Reference proteome</keyword>
<dbReference type="Gene3D" id="2.60.40.710">
    <property type="entry name" value="Endoglucanase-like"/>
    <property type="match status" value="1"/>
</dbReference>
<dbReference type="SMART" id="SM01067">
    <property type="entry name" value="CBM_3"/>
    <property type="match status" value="1"/>
</dbReference>
<dbReference type="SUPFAM" id="SSF49384">
    <property type="entry name" value="Carbohydrate-binding domain"/>
    <property type="match status" value="1"/>
</dbReference>
<dbReference type="InterPro" id="IPR013320">
    <property type="entry name" value="ConA-like_dom_sf"/>
</dbReference>
<dbReference type="Pfam" id="PF00942">
    <property type="entry name" value="CBM_3"/>
    <property type="match status" value="1"/>
</dbReference>
<comment type="caution">
    <text evidence="2">The sequence shown here is derived from an EMBL/GenBank/DDBJ whole genome shotgun (WGS) entry which is preliminary data.</text>
</comment>
<dbReference type="EMBL" id="JACHNB010000001">
    <property type="protein sequence ID" value="MBB4740360.1"/>
    <property type="molecule type" value="Genomic_DNA"/>
</dbReference>
<dbReference type="PROSITE" id="PS51257">
    <property type="entry name" value="PROKAR_LIPOPROTEIN"/>
    <property type="match status" value="1"/>
</dbReference>
<dbReference type="InterPro" id="IPR036966">
    <property type="entry name" value="CBM3_sf"/>
</dbReference>
<dbReference type="InterPro" id="IPR001956">
    <property type="entry name" value="CBM3"/>
</dbReference>
<evidence type="ECO:0000313" key="3">
    <source>
        <dbReference type="Proteomes" id="UP000546162"/>
    </source>
</evidence>
<organism evidence="2 3">
    <name type="scientific">Actinoplanes octamycinicus</name>
    <dbReference type="NCBI Taxonomy" id="135948"/>
    <lineage>
        <taxon>Bacteria</taxon>
        <taxon>Bacillati</taxon>
        <taxon>Actinomycetota</taxon>
        <taxon>Actinomycetes</taxon>
        <taxon>Micromonosporales</taxon>
        <taxon>Micromonosporaceae</taxon>
        <taxon>Actinoplanes</taxon>
    </lineage>
</organism>
<accession>A0A7W7GXX1</accession>
<dbReference type="CDD" id="cd00413">
    <property type="entry name" value="Glyco_hydrolase_16"/>
    <property type="match status" value="1"/>
</dbReference>
<dbReference type="PROSITE" id="PS51172">
    <property type="entry name" value="CBM3"/>
    <property type="match status" value="1"/>
</dbReference>
<dbReference type="InterPro" id="IPR008965">
    <property type="entry name" value="CBM2/CBM3_carb-bd_dom_sf"/>
</dbReference>
<protein>
    <recommendedName>
        <fullName evidence="1">CBM3 domain-containing protein</fullName>
    </recommendedName>
</protein>
<proteinExistence type="predicted"/>